<dbReference type="NCBIfam" id="TIGR00666">
    <property type="entry name" value="PBP4"/>
    <property type="match status" value="1"/>
</dbReference>
<dbReference type="OrthoDB" id="9802627at2"/>
<keyword evidence="4" id="KW-1185">Reference proteome</keyword>
<dbReference type="EMBL" id="SWBM01000001">
    <property type="protein sequence ID" value="TKC19317.1"/>
    <property type="molecule type" value="Genomic_DNA"/>
</dbReference>
<evidence type="ECO:0000256" key="1">
    <source>
        <dbReference type="ARBA" id="ARBA00006096"/>
    </source>
</evidence>
<evidence type="ECO:0000256" key="2">
    <source>
        <dbReference type="ARBA" id="ARBA00022801"/>
    </source>
</evidence>
<evidence type="ECO:0000313" key="3">
    <source>
        <dbReference type="EMBL" id="TKC19317.1"/>
    </source>
</evidence>
<dbReference type="RefSeq" id="WP_136830228.1">
    <property type="nucleotide sequence ID" value="NZ_SWBM01000001.1"/>
</dbReference>
<gene>
    <name evidence="3" type="primary">dacB</name>
    <name evidence="3" type="ORF">FA727_07200</name>
</gene>
<dbReference type="PANTHER" id="PTHR30023:SF0">
    <property type="entry name" value="PENICILLIN-SENSITIVE CARBOXYPEPTIDASE A"/>
    <property type="match status" value="1"/>
</dbReference>
<evidence type="ECO:0000313" key="4">
    <source>
        <dbReference type="Proteomes" id="UP000307756"/>
    </source>
</evidence>
<keyword evidence="3" id="KW-0121">Carboxypeptidase</keyword>
<organism evidence="3 4">
    <name type="scientific">Robertmurraya kyonggiensis</name>
    <dbReference type="NCBI Taxonomy" id="1037680"/>
    <lineage>
        <taxon>Bacteria</taxon>
        <taxon>Bacillati</taxon>
        <taxon>Bacillota</taxon>
        <taxon>Bacilli</taxon>
        <taxon>Bacillales</taxon>
        <taxon>Bacillaceae</taxon>
        <taxon>Robertmurraya</taxon>
    </lineage>
</organism>
<dbReference type="Proteomes" id="UP000307756">
    <property type="component" value="Unassembled WGS sequence"/>
</dbReference>
<keyword evidence="3" id="KW-0645">Protease</keyword>
<reference evidence="3 4" key="1">
    <citation type="journal article" date="2011" name="J. Microbiol.">
        <title>Bacillus kyonggiensis sp. nov., isolated from soil of a lettuce field.</title>
        <authorList>
            <person name="Dong K."/>
            <person name="Lee S."/>
        </authorList>
    </citation>
    <scope>NUCLEOTIDE SEQUENCE [LARGE SCALE GENOMIC DNA]</scope>
    <source>
        <strain evidence="3 4">NB22</strain>
    </source>
</reference>
<dbReference type="GO" id="GO:0009002">
    <property type="term" value="F:serine-type D-Ala-D-Ala carboxypeptidase activity"/>
    <property type="evidence" value="ECO:0007669"/>
    <property type="project" value="UniProtKB-EC"/>
</dbReference>
<dbReference type="GO" id="GO:0000270">
    <property type="term" value="P:peptidoglycan metabolic process"/>
    <property type="evidence" value="ECO:0007669"/>
    <property type="project" value="TreeGrafter"/>
</dbReference>
<comment type="caution">
    <text evidence="3">The sequence shown here is derived from an EMBL/GenBank/DDBJ whole genome shotgun (WGS) entry which is preliminary data.</text>
</comment>
<dbReference type="EC" id="3.4.16.4" evidence="3"/>
<comment type="similarity">
    <text evidence="1">Belongs to the peptidase S13 family.</text>
</comment>
<dbReference type="Gene3D" id="3.50.80.20">
    <property type="entry name" value="D-Ala-D-Ala carboxypeptidase C, peptidase S13"/>
    <property type="match status" value="1"/>
</dbReference>
<sequence length="479" mass="52825">MKKGLTTLFLSIIIMFILAPHGYATPPQGQIEQLIQTETNLKGAIVGISIRSAKTGEVQYEYNGNTRLKPASNMKLMTAAVALSILGENYRFQTEVRTDGVIKGRTLKGNLYLVGRGDPTLREEDFNQLASEIRGLGITRIEGNLIGDDSWYDDVRFSPDMIWNDEDDYYGAQISALTASPDKDYDAGTVVVDVEPGKTLGSQAVISLVPKTKYVHFINHVTTVTPEEKAKVTIKRLHGTNTVMVEGMIPLKSIRKREFVGVWEPTGYALDLFQLALERHGITVSGNVTRGISTKSHRLAVHHSPTLSVLMVPFLKLSNNVHAEILVKELGRKGTGQGSWKNGLRVVKNELKKFGVNSDVLVFRDGSGISHINSLTANELTKLLYQVQGKPWFKTFHDSLPVAGKKDKLVGGTLRKRMAHLDVHAKTGTLTTVSSISGYARTKSGETVIFSILINNILKEDKGKLIEDKLIEIIANQSF</sequence>
<dbReference type="AlphaFoldDB" id="A0A4U1DCG1"/>
<dbReference type="InterPro" id="IPR000667">
    <property type="entry name" value="Peptidase_S13"/>
</dbReference>
<dbReference type="PANTHER" id="PTHR30023">
    <property type="entry name" value="D-ALANYL-D-ALANINE CARBOXYPEPTIDASE"/>
    <property type="match status" value="1"/>
</dbReference>
<dbReference type="PRINTS" id="PR00922">
    <property type="entry name" value="DADACBPTASE3"/>
</dbReference>
<accession>A0A4U1DCG1</accession>
<protein>
    <submittedName>
        <fullName evidence="3">D-alanyl-D-alanine carboxypeptidase/D-alanyl-D-alanine-endopeptidase</fullName>
        <ecNumber evidence="3">3.4.16.4</ecNumber>
    </submittedName>
</protein>
<dbReference type="SUPFAM" id="SSF56601">
    <property type="entry name" value="beta-lactamase/transpeptidase-like"/>
    <property type="match status" value="1"/>
</dbReference>
<proteinExistence type="inferred from homology"/>
<dbReference type="Pfam" id="PF02113">
    <property type="entry name" value="Peptidase_S13"/>
    <property type="match status" value="1"/>
</dbReference>
<dbReference type="GO" id="GO:0006508">
    <property type="term" value="P:proteolysis"/>
    <property type="evidence" value="ECO:0007669"/>
    <property type="project" value="InterPro"/>
</dbReference>
<dbReference type="InterPro" id="IPR012338">
    <property type="entry name" value="Beta-lactam/transpept-like"/>
</dbReference>
<keyword evidence="2 3" id="KW-0378">Hydrolase</keyword>
<name>A0A4U1DCG1_9BACI</name>
<dbReference type="Gene3D" id="3.40.710.10">
    <property type="entry name" value="DD-peptidase/beta-lactamase superfamily"/>
    <property type="match status" value="2"/>
</dbReference>